<dbReference type="PANTHER" id="PTHR31876:SF26">
    <property type="entry name" value="PROTEIN LIKE COV 2"/>
    <property type="match status" value="1"/>
</dbReference>
<organism evidence="2 3">
    <name type="scientific">Fodinibius sediminis</name>
    <dbReference type="NCBI Taxonomy" id="1214077"/>
    <lineage>
        <taxon>Bacteria</taxon>
        <taxon>Pseudomonadati</taxon>
        <taxon>Balneolota</taxon>
        <taxon>Balneolia</taxon>
        <taxon>Balneolales</taxon>
        <taxon>Balneolaceae</taxon>
        <taxon>Fodinibius</taxon>
    </lineage>
</organism>
<accession>A0A521BVX0</accession>
<name>A0A521BVX0_9BACT</name>
<keyword evidence="3" id="KW-1185">Reference proteome</keyword>
<proteinExistence type="predicted"/>
<dbReference type="PANTHER" id="PTHR31876">
    <property type="entry name" value="COV-LIKE PROTEIN 1"/>
    <property type="match status" value="1"/>
</dbReference>
<dbReference type="RefSeq" id="WP_142713603.1">
    <property type="nucleotide sequence ID" value="NZ_FXTH01000004.1"/>
</dbReference>
<dbReference type="AlphaFoldDB" id="A0A521BVX0"/>
<keyword evidence="1" id="KW-1133">Transmembrane helix</keyword>
<dbReference type="Pfam" id="PF04367">
    <property type="entry name" value="DUF502"/>
    <property type="match status" value="1"/>
</dbReference>
<keyword evidence="1" id="KW-0472">Membrane</keyword>
<feature type="transmembrane region" description="Helical" evidence="1">
    <location>
        <begin position="12"/>
        <end position="31"/>
    </location>
</feature>
<protein>
    <submittedName>
        <fullName evidence="2">Uncharacterized membrane protein</fullName>
    </submittedName>
</protein>
<evidence type="ECO:0000313" key="3">
    <source>
        <dbReference type="Proteomes" id="UP000317593"/>
    </source>
</evidence>
<evidence type="ECO:0000313" key="2">
    <source>
        <dbReference type="EMBL" id="SMO51347.1"/>
    </source>
</evidence>
<gene>
    <name evidence="2" type="ORF">SAMN06265218_10480</name>
</gene>
<dbReference type="EMBL" id="FXTH01000004">
    <property type="protein sequence ID" value="SMO51347.1"/>
    <property type="molecule type" value="Genomic_DNA"/>
</dbReference>
<keyword evidence="1" id="KW-0812">Transmembrane</keyword>
<evidence type="ECO:0000256" key="1">
    <source>
        <dbReference type="SAM" id="Phobius"/>
    </source>
</evidence>
<dbReference type="Proteomes" id="UP000317593">
    <property type="component" value="Unassembled WGS sequence"/>
</dbReference>
<sequence>MRPLLNNFFRGLLLVFPLGATAYIIYSAVIWSNNVLNELLFRWLSVDIPGLGIVTVFLGISIIGYIFSLTFTRPLVTYFEGLLKRVPIIKIIYTALKDLTEAFVGDKKRFDKPVVVQFGDLPVQRMGFITQEDLSDLGMSDKVAVYCPHSYNFSGNLFFVPVDKVQPLELESADAMKYVISGGITNLEAPPS</sequence>
<dbReference type="InterPro" id="IPR007462">
    <property type="entry name" value="COV1-like"/>
</dbReference>
<dbReference type="OrthoDB" id="9789516at2"/>
<reference evidence="2 3" key="1">
    <citation type="submission" date="2017-05" db="EMBL/GenBank/DDBJ databases">
        <authorList>
            <person name="Varghese N."/>
            <person name="Submissions S."/>
        </authorList>
    </citation>
    <scope>NUCLEOTIDE SEQUENCE [LARGE SCALE GENOMIC DNA]</scope>
    <source>
        <strain evidence="2 3">DSM 21194</strain>
    </source>
</reference>
<feature type="transmembrane region" description="Helical" evidence="1">
    <location>
        <begin position="51"/>
        <end position="71"/>
    </location>
</feature>